<gene>
    <name evidence="8" type="ORF">GKE73_07745</name>
</gene>
<evidence type="ECO:0008006" key="10">
    <source>
        <dbReference type="Google" id="ProtNLM"/>
    </source>
</evidence>
<name>A0A844GEE5_9NEIS</name>
<organism evidence="8 9">
    <name type="scientific">Paludibacterium denitrificans</name>
    <dbReference type="NCBI Taxonomy" id="2675226"/>
    <lineage>
        <taxon>Bacteria</taxon>
        <taxon>Pseudomonadati</taxon>
        <taxon>Pseudomonadota</taxon>
        <taxon>Betaproteobacteria</taxon>
        <taxon>Neisseriales</taxon>
        <taxon>Chromobacteriaceae</taxon>
        <taxon>Paludibacterium</taxon>
    </lineage>
</organism>
<keyword evidence="9" id="KW-1185">Reference proteome</keyword>
<protein>
    <recommendedName>
        <fullName evidence="10">Lipoprotein</fullName>
    </recommendedName>
</protein>
<dbReference type="Pfam" id="PF13627">
    <property type="entry name" value="LptM_cons"/>
    <property type="match status" value="1"/>
</dbReference>
<reference evidence="8 9" key="1">
    <citation type="submission" date="2019-11" db="EMBL/GenBank/DDBJ databases">
        <title>Draft genome sequence of Paludibacterium sp. dN18-1.</title>
        <authorList>
            <person name="Im W.-T."/>
        </authorList>
    </citation>
    <scope>NUCLEOTIDE SEQUENCE [LARGE SCALE GENOMIC DNA]</scope>
    <source>
        <strain evidence="9">dN 18-1</strain>
    </source>
</reference>
<dbReference type="GO" id="GO:0009279">
    <property type="term" value="C:cell outer membrane"/>
    <property type="evidence" value="ECO:0007669"/>
    <property type="project" value="UniProtKB-SubCell"/>
</dbReference>
<dbReference type="InterPro" id="IPR032831">
    <property type="entry name" value="LptM_cons"/>
</dbReference>
<keyword evidence="4" id="KW-0564">Palmitate</keyword>
<evidence type="ECO:0000256" key="7">
    <source>
        <dbReference type="SAM" id="MobiDB-lite"/>
    </source>
</evidence>
<evidence type="ECO:0000256" key="6">
    <source>
        <dbReference type="ARBA" id="ARBA00023288"/>
    </source>
</evidence>
<sequence length="49" mass="4954">MRTLMACVALTLLLTACGYKGALYLPKKQAPTAPASAPANAPRAASAAH</sequence>
<dbReference type="NCBIfam" id="NF047847">
    <property type="entry name" value="SS_mature_LptM"/>
    <property type="match status" value="1"/>
</dbReference>
<dbReference type="AlphaFoldDB" id="A0A844GEE5"/>
<proteinExistence type="predicted"/>
<evidence type="ECO:0000256" key="3">
    <source>
        <dbReference type="ARBA" id="ARBA00023136"/>
    </source>
</evidence>
<comment type="caution">
    <text evidence="8">The sequence shown here is derived from an EMBL/GenBank/DDBJ whole genome shotgun (WGS) entry which is preliminary data.</text>
</comment>
<keyword evidence="5" id="KW-0998">Cell outer membrane</keyword>
<evidence type="ECO:0000256" key="4">
    <source>
        <dbReference type="ARBA" id="ARBA00023139"/>
    </source>
</evidence>
<dbReference type="Proteomes" id="UP000446658">
    <property type="component" value="Unassembled WGS sequence"/>
</dbReference>
<comment type="subcellular location">
    <subcellularLocation>
        <location evidence="1">Cell outer membrane</location>
        <topology evidence="1">Lipid-anchor</topology>
    </subcellularLocation>
</comment>
<feature type="region of interest" description="Disordered" evidence="7">
    <location>
        <begin position="30"/>
        <end position="49"/>
    </location>
</feature>
<dbReference type="PROSITE" id="PS51257">
    <property type="entry name" value="PROKAR_LIPOPROTEIN"/>
    <property type="match status" value="1"/>
</dbReference>
<evidence type="ECO:0000256" key="5">
    <source>
        <dbReference type="ARBA" id="ARBA00023237"/>
    </source>
</evidence>
<evidence type="ECO:0000313" key="9">
    <source>
        <dbReference type="Proteomes" id="UP000446658"/>
    </source>
</evidence>
<evidence type="ECO:0000256" key="2">
    <source>
        <dbReference type="ARBA" id="ARBA00022729"/>
    </source>
</evidence>
<keyword evidence="3" id="KW-0472">Membrane</keyword>
<accession>A0A844GEE5</accession>
<keyword evidence="6" id="KW-0449">Lipoprotein</keyword>
<evidence type="ECO:0000256" key="1">
    <source>
        <dbReference type="ARBA" id="ARBA00004459"/>
    </source>
</evidence>
<keyword evidence="2" id="KW-0732">Signal</keyword>
<evidence type="ECO:0000313" key="8">
    <source>
        <dbReference type="EMBL" id="MTD33104.1"/>
    </source>
</evidence>
<dbReference type="EMBL" id="WLYX01000001">
    <property type="protein sequence ID" value="MTD33104.1"/>
    <property type="molecule type" value="Genomic_DNA"/>
</dbReference>